<reference evidence="1" key="1">
    <citation type="submission" date="2023-04" db="EMBL/GenBank/DDBJ databases">
        <title>Draft Genome sequencing of Naganishia species isolated from polar environments using Oxford Nanopore Technology.</title>
        <authorList>
            <person name="Leo P."/>
            <person name="Venkateswaran K."/>
        </authorList>
    </citation>
    <scope>NUCLEOTIDE SEQUENCE</scope>
    <source>
        <strain evidence="1">MNA-CCFEE 5425</strain>
    </source>
</reference>
<organism evidence="1 2">
    <name type="scientific">Naganishia vaughanmartiniae</name>
    <dbReference type="NCBI Taxonomy" id="1424756"/>
    <lineage>
        <taxon>Eukaryota</taxon>
        <taxon>Fungi</taxon>
        <taxon>Dikarya</taxon>
        <taxon>Basidiomycota</taxon>
        <taxon>Agaricomycotina</taxon>
        <taxon>Tremellomycetes</taxon>
        <taxon>Filobasidiales</taxon>
        <taxon>Filobasidiaceae</taxon>
        <taxon>Naganishia</taxon>
    </lineage>
</organism>
<gene>
    <name evidence="1" type="ORF">QFC22_006417</name>
</gene>
<protein>
    <submittedName>
        <fullName evidence="1">Uncharacterized protein</fullName>
    </submittedName>
</protein>
<evidence type="ECO:0000313" key="2">
    <source>
        <dbReference type="Proteomes" id="UP001243375"/>
    </source>
</evidence>
<proteinExistence type="predicted"/>
<sequence length="720" mass="82426">MPCIVKTVLQERFPDGLPAWCPPLLKGIHQLDNVNSREDKADGGEEDGVIEEVEKERAASSCSSLSDISDEYSESEECGSDAEEDQNMEEEDPEEEDGEQTPELNFRKAILLSDKEPLPYIWLAYVQMESEEWPQARQSLQQALDLAPFTTPLLFRLSTCFERERNYIEAHKVMECAIKLTPHDQRDFYELHFARLAERAKDMKENTYREDPFEMLPLEVVLNIMEIGLELDDNFVLRSSWVCQGWRRILIQNSPELWQGLAITSRDVTENVAQSKKQTWLARSKEKLTSLSFREFNCTNADKLPVAFMKQMDGVKHLSISCSERNVLSYFSWKLDGRIGNLESLRLTGGATKTGKGRGQRWQPNQLKDICFSFAKKDARDDLHTIEVHNLELGTNHWYNTLVDDRYCAQTAKTRTRVLYPRLKRLSVRACSIDNGYDAELFSNDHGTSVLKYQCDPVHTTLRGSPALEYLEATVRWKGGSYSALHTHPAGPDLGRRITLSNLQTAIVPPPSLWCVDILAPTLKSLTYKTPAGFDFKTYNQLSDNQQKPLIPEVIHSPMRLETLPNLQELELVCYERDSELRLEKWMQHLASLTKLTIRSLGGDPWPKVSDTSSIPDQRAAVNVVRMLTEHLEWCPILREIELERCFATGSSLIELVRTRKRSSICVNLEGLTLSRNLTLTKNAVTVLRKELSHFQQGAKLEPKVVKRVPKEYKKDSFKK</sequence>
<comment type="caution">
    <text evidence="1">The sequence shown here is derived from an EMBL/GenBank/DDBJ whole genome shotgun (WGS) entry which is preliminary data.</text>
</comment>
<dbReference type="Proteomes" id="UP001243375">
    <property type="component" value="Unassembled WGS sequence"/>
</dbReference>
<dbReference type="EMBL" id="JASBWU010000028">
    <property type="protein sequence ID" value="KAJ9111758.1"/>
    <property type="molecule type" value="Genomic_DNA"/>
</dbReference>
<name>A0ACC2WJ36_9TREE</name>
<accession>A0ACC2WJ36</accession>
<evidence type="ECO:0000313" key="1">
    <source>
        <dbReference type="EMBL" id="KAJ9111758.1"/>
    </source>
</evidence>
<keyword evidence="2" id="KW-1185">Reference proteome</keyword>